<reference evidence="1" key="1">
    <citation type="journal article" date="2020" name="Fungal Divers.">
        <title>Resolving the Mortierellaceae phylogeny through synthesis of multi-gene phylogenetics and phylogenomics.</title>
        <authorList>
            <person name="Vandepol N."/>
            <person name="Liber J."/>
            <person name="Desiro A."/>
            <person name="Na H."/>
            <person name="Kennedy M."/>
            <person name="Barry K."/>
            <person name="Grigoriev I.V."/>
            <person name="Miller A.N."/>
            <person name="O'Donnell K."/>
            <person name="Stajich J.E."/>
            <person name="Bonito G."/>
        </authorList>
    </citation>
    <scope>NUCLEOTIDE SEQUENCE</scope>
    <source>
        <strain evidence="1">NRRL 2769</strain>
    </source>
</reference>
<gene>
    <name evidence="1" type="ORF">BGZ80_008829</name>
</gene>
<dbReference type="InterPro" id="IPR027434">
    <property type="entry name" value="Homing_endonucl"/>
</dbReference>
<dbReference type="EMBL" id="JAAAID010004923">
    <property type="protein sequence ID" value="KAF9991902.1"/>
    <property type="molecule type" value="Genomic_DNA"/>
</dbReference>
<dbReference type="Proteomes" id="UP000703661">
    <property type="component" value="Unassembled WGS sequence"/>
</dbReference>
<dbReference type="AlphaFoldDB" id="A0A9P6MCN3"/>
<dbReference type="SUPFAM" id="SSF55608">
    <property type="entry name" value="Homing endonucleases"/>
    <property type="match status" value="1"/>
</dbReference>
<accession>A0A9P6MCN3</accession>
<keyword evidence="2" id="KW-1185">Reference proteome</keyword>
<organism evidence="1 2">
    <name type="scientific">Entomortierella chlamydospora</name>
    <dbReference type="NCBI Taxonomy" id="101097"/>
    <lineage>
        <taxon>Eukaryota</taxon>
        <taxon>Fungi</taxon>
        <taxon>Fungi incertae sedis</taxon>
        <taxon>Mucoromycota</taxon>
        <taxon>Mortierellomycotina</taxon>
        <taxon>Mortierellomycetes</taxon>
        <taxon>Mortierellales</taxon>
        <taxon>Mortierellaceae</taxon>
        <taxon>Entomortierella</taxon>
    </lineage>
</organism>
<comment type="caution">
    <text evidence="1">The sequence shown here is derived from an EMBL/GenBank/DDBJ whole genome shotgun (WGS) entry which is preliminary data.</text>
</comment>
<dbReference type="Gene3D" id="3.10.28.10">
    <property type="entry name" value="Homing endonucleases"/>
    <property type="match status" value="1"/>
</dbReference>
<name>A0A9P6MCN3_9FUNG</name>
<proteinExistence type="predicted"/>
<protein>
    <submittedName>
        <fullName evidence="1">Uncharacterized protein</fullName>
    </submittedName>
</protein>
<evidence type="ECO:0000313" key="2">
    <source>
        <dbReference type="Proteomes" id="UP000703661"/>
    </source>
</evidence>
<feature type="non-terminal residue" evidence="1">
    <location>
        <position position="1"/>
    </location>
</feature>
<evidence type="ECO:0000313" key="1">
    <source>
        <dbReference type="EMBL" id="KAF9991902.1"/>
    </source>
</evidence>
<sequence>VFRRLKRVQGAFIVVNSSKSFQDSLPNARQAADAFAHNRSKDVIYWTLSKDRHDLVSAIIQLQTYHLTAALDFETGRLRYHALKSGFADDFGMQKLAYIWGTWTGDGDSVQPKIAINRKDKEQIARIEDVCYDLGLAAWLYKQSESEKVRESMGGRVSIIGRVHKRCNYFMKFLRRLGLGKSGS</sequence>
<feature type="non-terminal residue" evidence="1">
    <location>
        <position position="184"/>
    </location>
</feature>